<dbReference type="EMBL" id="CDMZ01002519">
    <property type="protein sequence ID" value="CEM42726.1"/>
    <property type="molecule type" value="Genomic_DNA"/>
</dbReference>
<dbReference type="AlphaFoldDB" id="A0A0G4HFD1"/>
<gene>
    <name evidence="1" type="ORF">Cvel_26981</name>
</gene>
<evidence type="ECO:0000313" key="1">
    <source>
        <dbReference type="EMBL" id="CEM42726.1"/>
    </source>
</evidence>
<accession>A0A0G4HFD1</accession>
<proteinExistence type="predicted"/>
<sequence>MFTARRVAQSVCKQTSRPAVRTSVRNFTDERAMQTHFRPADPDKMEVYSWGGWRTQYSKWGEAPPLMCKPGAGGVMECTRPKMRANKTSTRSVVEGFMKSLGFRST</sequence>
<organism evidence="1">
    <name type="scientific">Chromera velia CCMP2878</name>
    <dbReference type="NCBI Taxonomy" id="1169474"/>
    <lineage>
        <taxon>Eukaryota</taxon>
        <taxon>Sar</taxon>
        <taxon>Alveolata</taxon>
        <taxon>Colpodellida</taxon>
        <taxon>Chromeraceae</taxon>
        <taxon>Chromera</taxon>
    </lineage>
</organism>
<name>A0A0G4HFD1_9ALVE</name>
<dbReference type="VEuPathDB" id="CryptoDB:Cvel_26981"/>
<protein>
    <submittedName>
        <fullName evidence="1">Uncharacterized protein</fullName>
    </submittedName>
</protein>
<reference evidence="1" key="1">
    <citation type="submission" date="2014-11" db="EMBL/GenBank/DDBJ databases">
        <authorList>
            <person name="Otto D Thomas"/>
            <person name="Naeem Raeece"/>
        </authorList>
    </citation>
    <scope>NUCLEOTIDE SEQUENCE</scope>
</reference>